<dbReference type="GO" id="GO:0003700">
    <property type="term" value="F:DNA-binding transcription factor activity"/>
    <property type="evidence" value="ECO:0007669"/>
    <property type="project" value="TreeGrafter"/>
</dbReference>
<dbReference type="Proteomes" id="UP000287188">
    <property type="component" value="Unassembled WGS sequence"/>
</dbReference>
<evidence type="ECO:0000256" key="3">
    <source>
        <dbReference type="ARBA" id="ARBA00023163"/>
    </source>
</evidence>
<dbReference type="SUPFAM" id="SSF47413">
    <property type="entry name" value="lambda repressor-like DNA-binding domains"/>
    <property type="match status" value="1"/>
</dbReference>
<dbReference type="CDD" id="cd01392">
    <property type="entry name" value="HTH_LacI"/>
    <property type="match status" value="1"/>
</dbReference>
<dbReference type="Pfam" id="PF13377">
    <property type="entry name" value="Peripla_BP_3"/>
    <property type="match status" value="1"/>
</dbReference>
<proteinExistence type="predicted"/>
<dbReference type="PANTHER" id="PTHR30146">
    <property type="entry name" value="LACI-RELATED TRANSCRIPTIONAL REPRESSOR"/>
    <property type="match status" value="1"/>
</dbReference>
<keyword evidence="1" id="KW-0805">Transcription regulation</keyword>
<keyword evidence="3" id="KW-0804">Transcription</keyword>
<name>A0A402ALH3_9CHLR</name>
<accession>A0A402ALH3</accession>
<dbReference type="PROSITE" id="PS50932">
    <property type="entry name" value="HTH_LACI_2"/>
    <property type="match status" value="1"/>
</dbReference>
<sequence>MTVHLKDIAAYTGVSIKTVSNVINGNNARVSPATRAMVLEAIEKLHYQPNIAARQLRKAQVGVLAYAIPDIRNPYFTEIGDIMTRVAEEYKYTLLLDYTYGPRDPEPDGKIRYIDYAYGSFEKELSVIKGLRPHLIDGVILDPQALTVDDIKLEEVKGPLVLLGERVFGAPFDHVLIDNVQAAYQATRHLLELGKRRIAVIGAQETQSQAPSLRLKGYVRALQEVNREIDESLMISGGYWHRADGANAMRYLLSLDNPPDAVFCFNDLMALGALSVINANGLRIPEDIAVMGFDNVEEGQFSYPTLSTISPSKEEISRLAISLLIGRIKGTRTQEPECIQVPFELCIRSSTVRNPAGMQINIS</sequence>
<dbReference type="CDD" id="cd06267">
    <property type="entry name" value="PBP1_LacI_sugar_binding-like"/>
    <property type="match status" value="1"/>
</dbReference>
<keyword evidence="2" id="KW-0238">DNA-binding</keyword>
<comment type="caution">
    <text evidence="5">The sequence shown here is derived from an EMBL/GenBank/DDBJ whole genome shotgun (WGS) entry which is preliminary data.</text>
</comment>
<evidence type="ECO:0000313" key="5">
    <source>
        <dbReference type="EMBL" id="GCE20048.1"/>
    </source>
</evidence>
<dbReference type="EMBL" id="BIFS01000001">
    <property type="protein sequence ID" value="GCE20048.1"/>
    <property type="molecule type" value="Genomic_DNA"/>
</dbReference>
<evidence type="ECO:0000313" key="6">
    <source>
        <dbReference type="Proteomes" id="UP000287188"/>
    </source>
</evidence>
<dbReference type="InterPro" id="IPR010982">
    <property type="entry name" value="Lambda_DNA-bd_dom_sf"/>
</dbReference>
<dbReference type="SMART" id="SM00354">
    <property type="entry name" value="HTH_LACI"/>
    <property type="match status" value="1"/>
</dbReference>
<protein>
    <submittedName>
        <fullName evidence="5">LacI family transcriptional regulator</fullName>
    </submittedName>
</protein>
<evidence type="ECO:0000256" key="2">
    <source>
        <dbReference type="ARBA" id="ARBA00023125"/>
    </source>
</evidence>
<organism evidence="5 6">
    <name type="scientific">Dictyobacter kobayashii</name>
    <dbReference type="NCBI Taxonomy" id="2014872"/>
    <lineage>
        <taxon>Bacteria</taxon>
        <taxon>Bacillati</taxon>
        <taxon>Chloroflexota</taxon>
        <taxon>Ktedonobacteria</taxon>
        <taxon>Ktedonobacterales</taxon>
        <taxon>Dictyobacteraceae</taxon>
        <taxon>Dictyobacter</taxon>
    </lineage>
</organism>
<dbReference type="RefSeq" id="WP_126551799.1">
    <property type="nucleotide sequence ID" value="NZ_BIFS01000001.1"/>
</dbReference>
<dbReference type="Gene3D" id="1.10.260.40">
    <property type="entry name" value="lambda repressor-like DNA-binding domains"/>
    <property type="match status" value="1"/>
</dbReference>
<feature type="domain" description="HTH lacI-type" evidence="4">
    <location>
        <begin position="1"/>
        <end position="58"/>
    </location>
</feature>
<dbReference type="InterPro" id="IPR000843">
    <property type="entry name" value="HTH_LacI"/>
</dbReference>
<gene>
    <name evidence="5" type="ORF">KDK_38480</name>
</gene>
<dbReference type="Pfam" id="PF00356">
    <property type="entry name" value="LacI"/>
    <property type="match status" value="1"/>
</dbReference>
<keyword evidence="6" id="KW-1185">Reference proteome</keyword>
<evidence type="ECO:0000259" key="4">
    <source>
        <dbReference type="PROSITE" id="PS50932"/>
    </source>
</evidence>
<dbReference type="PANTHER" id="PTHR30146:SF153">
    <property type="entry name" value="LACTOSE OPERON REPRESSOR"/>
    <property type="match status" value="1"/>
</dbReference>
<evidence type="ECO:0000256" key="1">
    <source>
        <dbReference type="ARBA" id="ARBA00023015"/>
    </source>
</evidence>
<dbReference type="SUPFAM" id="SSF53822">
    <property type="entry name" value="Periplasmic binding protein-like I"/>
    <property type="match status" value="1"/>
</dbReference>
<dbReference type="PROSITE" id="PS00356">
    <property type="entry name" value="HTH_LACI_1"/>
    <property type="match status" value="1"/>
</dbReference>
<dbReference type="GO" id="GO:0000976">
    <property type="term" value="F:transcription cis-regulatory region binding"/>
    <property type="evidence" value="ECO:0007669"/>
    <property type="project" value="TreeGrafter"/>
</dbReference>
<dbReference type="InterPro" id="IPR028082">
    <property type="entry name" value="Peripla_BP_I"/>
</dbReference>
<dbReference type="Gene3D" id="3.40.50.2300">
    <property type="match status" value="2"/>
</dbReference>
<dbReference type="OrthoDB" id="9784962at2"/>
<dbReference type="AlphaFoldDB" id="A0A402ALH3"/>
<reference evidence="6" key="1">
    <citation type="submission" date="2018-12" db="EMBL/GenBank/DDBJ databases">
        <title>Tengunoibacter tsumagoiensis gen. nov., sp. nov., Dictyobacter kobayashii sp. nov., D. alpinus sp. nov., and D. joshuensis sp. nov. and description of Dictyobacteraceae fam. nov. within the order Ktedonobacterales isolated from Tengu-no-mugimeshi.</title>
        <authorList>
            <person name="Wang C.M."/>
            <person name="Zheng Y."/>
            <person name="Sakai Y."/>
            <person name="Toyoda A."/>
            <person name="Minakuchi Y."/>
            <person name="Abe K."/>
            <person name="Yokota A."/>
            <person name="Yabe S."/>
        </authorList>
    </citation>
    <scope>NUCLEOTIDE SEQUENCE [LARGE SCALE GENOMIC DNA]</scope>
    <source>
        <strain evidence="6">Uno11</strain>
    </source>
</reference>
<dbReference type="InterPro" id="IPR046335">
    <property type="entry name" value="LacI/GalR-like_sensor"/>
</dbReference>